<dbReference type="Pfam" id="PF02852">
    <property type="entry name" value="Pyr_redox_dim"/>
    <property type="match status" value="1"/>
</dbReference>
<dbReference type="InterPro" id="IPR001100">
    <property type="entry name" value="Pyr_nuc-diS_OxRdtase"/>
</dbReference>
<dbReference type="InterPro" id="IPR050151">
    <property type="entry name" value="Class-I_Pyr_Nuc-Dis_Oxidored"/>
</dbReference>
<reference evidence="13" key="1">
    <citation type="journal article" date="2020" name="mSystems">
        <title>Genome- and Community-Level Interaction Insights into Carbon Utilization and Element Cycling Functions of Hydrothermarchaeota in Hydrothermal Sediment.</title>
        <authorList>
            <person name="Zhou Z."/>
            <person name="Liu Y."/>
            <person name="Xu W."/>
            <person name="Pan J."/>
            <person name="Luo Z.H."/>
            <person name="Li M."/>
        </authorList>
    </citation>
    <scope>NUCLEOTIDE SEQUENCE [LARGE SCALE GENOMIC DNA]</scope>
    <source>
        <strain evidence="12">SpSt-638</strain>
        <strain evidence="13">SpSt-648</strain>
    </source>
</reference>
<dbReference type="GO" id="GO:0006103">
    <property type="term" value="P:2-oxoglutarate metabolic process"/>
    <property type="evidence" value="ECO:0007669"/>
    <property type="project" value="TreeGrafter"/>
</dbReference>
<evidence type="ECO:0000259" key="11">
    <source>
        <dbReference type="Pfam" id="PF07992"/>
    </source>
</evidence>
<keyword evidence="8 9" id="KW-0676">Redox-active center</keyword>
<dbReference type="InterPro" id="IPR004099">
    <property type="entry name" value="Pyr_nucl-diS_OxRdtase_dimer"/>
</dbReference>
<accession>A0A7C4JKT5</accession>
<sequence length="454" mass="49936">MNYDAVVIGSGVGGYSTAISLSNRERSVAIIEEHLVGGECVNYGCVPTKAFYHFSEALRILKKINSEAYWNWKDLVKWVNELVSDTRSNLIHLLEKKGVEIIHGRALLKDHKHIRIGDFEVSTNAVVLATGTDPKSLKNLVFDNKQVLSNRDVLKLEEKPSSILIVGGGVIGIEFANIFSNLGINIKIVEALDHILPFIDQDVALSIKKYMVEKGVEIYEKTYVENVSKIGDELSVKLSNGESFKVDHVFVAVGREPKTRGIGLENTGVELDNAGFIKVGDGYETSAKDIYAVGDVTGPPLLAHKAIIEGILASKSIVGIKVGKLDSHLIPQTIFSGLEVAFIGYTEKELIEKKIGFKKYKLPIYYLSAVRIKDSKYSFVKILVNEHDPNVIHGVQIVSPNASEVISSFIPILMGRIALSEAATTPYPHLTVSETVREIAEFVLGESIHVVIKK</sequence>
<keyword evidence="4 9" id="KW-0274">FAD</keyword>
<evidence type="ECO:0000256" key="5">
    <source>
        <dbReference type="ARBA" id="ARBA00023002"/>
    </source>
</evidence>
<dbReference type="PRINTS" id="PR00368">
    <property type="entry name" value="FADPNR"/>
</dbReference>
<dbReference type="PANTHER" id="PTHR22912:SF151">
    <property type="entry name" value="DIHYDROLIPOYL DEHYDROGENASE, MITOCHONDRIAL"/>
    <property type="match status" value="1"/>
</dbReference>
<protein>
    <submittedName>
        <fullName evidence="13">NAD(P)/FAD-dependent oxidoreductase</fullName>
    </submittedName>
</protein>
<keyword evidence="3 9" id="KW-0285">Flavoprotein</keyword>
<evidence type="ECO:0000256" key="2">
    <source>
        <dbReference type="ARBA" id="ARBA00007532"/>
    </source>
</evidence>
<name>A0A7C4JKT5_STAMA</name>
<dbReference type="InterPro" id="IPR012999">
    <property type="entry name" value="Pyr_OxRdtase_I_AS"/>
</dbReference>
<comment type="caution">
    <text evidence="13">The sequence shown here is derived from an EMBL/GenBank/DDBJ whole genome shotgun (WGS) entry which is preliminary data.</text>
</comment>
<organism evidence="13">
    <name type="scientific">Staphylothermus marinus</name>
    <dbReference type="NCBI Taxonomy" id="2280"/>
    <lineage>
        <taxon>Archaea</taxon>
        <taxon>Thermoproteota</taxon>
        <taxon>Thermoprotei</taxon>
        <taxon>Desulfurococcales</taxon>
        <taxon>Desulfurococcaceae</taxon>
        <taxon>Staphylothermus</taxon>
    </lineage>
</organism>
<evidence type="ECO:0000256" key="4">
    <source>
        <dbReference type="ARBA" id="ARBA00022827"/>
    </source>
</evidence>
<evidence type="ECO:0000313" key="13">
    <source>
        <dbReference type="EMBL" id="HGQ73476.1"/>
    </source>
</evidence>
<dbReference type="PROSITE" id="PS00076">
    <property type="entry name" value="PYRIDINE_REDOX_1"/>
    <property type="match status" value="1"/>
</dbReference>
<dbReference type="Gene3D" id="3.50.50.60">
    <property type="entry name" value="FAD/NAD(P)-binding domain"/>
    <property type="match status" value="2"/>
</dbReference>
<proteinExistence type="inferred from homology"/>
<feature type="domain" description="Pyridine nucleotide-disulphide oxidoreductase dimerisation" evidence="10">
    <location>
        <begin position="330"/>
        <end position="438"/>
    </location>
</feature>
<comment type="similarity">
    <text evidence="2 9">Belongs to the class-I pyridine nucleotide-disulfide oxidoreductase family.</text>
</comment>
<dbReference type="EMBL" id="DTBE01000102">
    <property type="protein sequence ID" value="HGQ59817.1"/>
    <property type="molecule type" value="Genomic_DNA"/>
</dbReference>
<dbReference type="PIRSF" id="PIRSF000350">
    <property type="entry name" value="Mercury_reductase_MerA"/>
    <property type="match status" value="1"/>
</dbReference>
<evidence type="ECO:0000256" key="3">
    <source>
        <dbReference type="ARBA" id="ARBA00022630"/>
    </source>
</evidence>
<dbReference type="GO" id="GO:0004148">
    <property type="term" value="F:dihydrolipoyl dehydrogenase (NADH) activity"/>
    <property type="evidence" value="ECO:0007669"/>
    <property type="project" value="TreeGrafter"/>
</dbReference>
<evidence type="ECO:0000313" key="12">
    <source>
        <dbReference type="EMBL" id="HGQ59817.1"/>
    </source>
</evidence>
<evidence type="ECO:0000256" key="6">
    <source>
        <dbReference type="ARBA" id="ARBA00023027"/>
    </source>
</evidence>
<dbReference type="SUPFAM" id="SSF55424">
    <property type="entry name" value="FAD/NAD-linked reductases, dimerisation (C-terminal) domain"/>
    <property type="match status" value="1"/>
</dbReference>
<dbReference type="SUPFAM" id="SSF51905">
    <property type="entry name" value="FAD/NAD(P)-binding domain"/>
    <property type="match status" value="1"/>
</dbReference>
<dbReference type="Pfam" id="PF07992">
    <property type="entry name" value="Pyr_redox_2"/>
    <property type="match status" value="1"/>
</dbReference>
<evidence type="ECO:0000256" key="8">
    <source>
        <dbReference type="ARBA" id="ARBA00023284"/>
    </source>
</evidence>
<dbReference type="AlphaFoldDB" id="A0A7C4JKT5"/>
<dbReference type="Gene3D" id="3.30.390.30">
    <property type="match status" value="1"/>
</dbReference>
<evidence type="ECO:0000256" key="9">
    <source>
        <dbReference type="RuleBase" id="RU003691"/>
    </source>
</evidence>
<keyword evidence="7" id="KW-1015">Disulfide bond</keyword>
<dbReference type="EMBL" id="DTBP01000002">
    <property type="protein sequence ID" value="HGQ73476.1"/>
    <property type="molecule type" value="Genomic_DNA"/>
</dbReference>
<dbReference type="PRINTS" id="PR00411">
    <property type="entry name" value="PNDRDTASEI"/>
</dbReference>
<dbReference type="InterPro" id="IPR016156">
    <property type="entry name" value="FAD/NAD-linked_Rdtase_dimer_sf"/>
</dbReference>
<dbReference type="PANTHER" id="PTHR22912">
    <property type="entry name" value="DISULFIDE OXIDOREDUCTASE"/>
    <property type="match status" value="1"/>
</dbReference>
<evidence type="ECO:0000256" key="1">
    <source>
        <dbReference type="ARBA" id="ARBA00001974"/>
    </source>
</evidence>
<keyword evidence="5 9" id="KW-0560">Oxidoreductase</keyword>
<comment type="cofactor">
    <cofactor evidence="1">
        <name>FAD</name>
        <dbReference type="ChEBI" id="CHEBI:57692"/>
    </cofactor>
</comment>
<dbReference type="InterPro" id="IPR036188">
    <property type="entry name" value="FAD/NAD-bd_sf"/>
</dbReference>
<dbReference type="InterPro" id="IPR023753">
    <property type="entry name" value="FAD/NAD-binding_dom"/>
</dbReference>
<evidence type="ECO:0000256" key="7">
    <source>
        <dbReference type="ARBA" id="ARBA00023157"/>
    </source>
</evidence>
<gene>
    <name evidence="12" type="ORF">ENU09_03795</name>
    <name evidence="13" type="ORF">ENU20_00085</name>
</gene>
<feature type="domain" description="FAD/NAD(P)-binding" evidence="11">
    <location>
        <begin position="3"/>
        <end position="310"/>
    </location>
</feature>
<keyword evidence="6" id="KW-0520">NAD</keyword>
<dbReference type="GO" id="GO:0050660">
    <property type="term" value="F:flavin adenine dinucleotide binding"/>
    <property type="evidence" value="ECO:0007669"/>
    <property type="project" value="TreeGrafter"/>
</dbReference>
<evidence type="ECO:0000259" key="10">
    <source>
        <dbReference type="Pfam" id="PF02852"/>
    </source>
</evidence>